<reference evidence="2 3" key="1">
    <citation type="submission" date="2018-11" db="EMBL/GenBank/DDBJ databases">
        <title>Genomic Encyclopedia of Type Strains, Phase IV (KMG-IV): sequencing the most valuable type-strain genomes for metagenomic binning, comparative biology and taxonomic classification.</title>
        <authorList>
            <person name="Goeker M."/>
        </authorList>
    </citation>
    <scope>NUCLEOTIDE SEQUENCE [LARGE SCALE GENOMIC DNA]</scope>
    <source>
        <strain evidence="2 3">DSM 21945</strain>
    </source>
</reference>
<evidence type="ECO:0000313" key="3">
    <source>
        <dbReference type="Proteomes" id="UP000268033"/>
    </source>
</evidence>
<evidence type="ECO:0000313" key="2">
    <source>
        <dbReference type="EMBL" id="ROQ30153.1"/>
    </source>
</evidence>
<evidence type="ECO:0000256" key="1">
    <source>
        <dbReference type="SAM" id="SignalP"/>
    </source>
</evidence>
<proteinExistence type="predicted"/>
<dbReference type="SMART" id="SM00028">
    <property type="entry name" value="TPR"/>
    <property type="match status" value="5"/>
</dbReference>
<dbReference type="Gene3D" id="1.25.40.10">
    <property type="entry name" value="Tetratricopeptide repeat domain"/>
    <property type="match status" value="3"/>
</dbReference>
<dbReference type="PANTHER" id="PTHR12558">
    <property type="entry name" value="CELL DIVISION CYCLE 16,23,27"/>
    <property type="match status" value="1"/>
</dbReference>
<dbReference type="InterPro" id="IPR011990">
    <property type="entry name" value="TPR-like_helical_dom_sf"/>
</dbReference>
<dbReference type="SUPFAM" id="SSF81901">
    <property type="entry name" value="HCP-like"/>
    <property type="match status" value="1"/>
</dbReference>
<dbReference type="SUPFAM" id="SSF48452">
    <property type="entry name" value="TPR-like"/>
    <property type="match status" value="1"/>
</dbReference>
<protein>
    <submittedName>
        <fullName evidence="2">Tetratricopeptide repeat protein</fullName>
    </submittedName>
</protein>
<name>A0A3N1PNR5_9GAMM</name>
<dbReference type="EMBL" id="RJUL01000002">
    <property type="protein sequence ID" value="ROQ30153.1"/>
    <property type="molecule type" value="Genomic_DNA"/>
</dbReference>
<dbReference type="Proteomes" id="UP000268033">
    <property type="component" value="Unassembled WGS sequence"/>
</dbReference>
<dbReference type="AlphaFoldDB" id="A0A3N1PNR5"/>
<dbReference type="OrthoDB" id="5592888at2"/>
<feature type="signal peptide" evidence="1">
    <location>
        <begin position="1"/>
        <end position="28"/>
    </location>
</feature>
<sequence length="424" mass="48149">MKMKKLASSLLAVLALAGTVTLSQSAVAEDNVVQVKQVPKRKTQALSESAGRSVSKAYDLFSKEDYAGALKIMLDMSPRDGYDKAYVDRFIGTIYYYQEKYDQSLQYLKRAADSSQLNQVEQEGVLRQVGQMLQQQEKWKESLTYLDKWMDYSGKESADVYTMMAQAYYQLKQLDKVVPLADKAIKLYKKPNKNPYVLKLAAYFDRKMYKPMIPVLEELVKLEPKEKQWWMQLGQAYMLVNNTDKALATYALAYKQGFLTKENEGKVLAQLYANQDIPYKSAVIQEKFMKAGLIPQDESSLSTLANTWHNAKELDKAIDYYGKAGEAGDNGKDFLKQGNLLLEQEKYKAAIVALNKAVNAKTGLSHSEPGRAHLALAQAYFFQKSYLEALQQIKLAKNYDDTKKTATSWEGYVRDEAARKNVKL</sequence>
<dbReference type="GO" id="GO:0051301">
    <property type="term" value="P:cell division"/>
    <property type="evidence" value="ECO:0007669"/>
    <property type="project" value="TreeGrafter"/>
</dbReference>
<gene>
    <name evidence="2" type="ORF">EDC28_102546</name>
</gene>
<keyword evidence="3" id="KW-1185">Reference proteome</keyword>
<feature type="chain" id="PRO_5018104350" evidence="1">
    <location>
        <begin position="29"/>
        <end position="424"/>
    </location>
</feature>
<accession>A0A3N1PNR5</accession>
<dbReference type="STRING" id="584787.GCA_001247655_00437"/>
<dbReference type="PANTHER" id="PTHR12558:SF13">
    <property type="entry name" value="CELL DIVISION CYCLE PROTEIN 27 HOMOLOG"/>
    <property type="match status" value="1"/>
</dbReference>
<comment type="caution">
    <text evidence="2">The sequence shown here is derived from an EMBL/GenBank/DDBJ whole genome shotgun (WGS) entry which is preliminary data.</text>
</comment>
<dbReference type="Pfam" id="PF13432">
    <property type="entry name" value="TPR_16"/>
    <property type="match status" value="2"/>
</dbReference>
<dbReference type="Pfam" id="PF13181">
    <property type="entry name" value="TPR_8"/>
    <property type="match status" value="1"/>
</dbReference>
<keyword evidence="1" id="KW-0732">Signal</keyword>
<organism evidence="2 3">
    <name type="scientific">Gallaecimonas pentaromativorans</name>
    <dbReference type="NCBI Taxonomy" id="584787"/>
    <lineage>
        <taxon>Bacteria</taxon>
        <taxon>Pseudomonadati</taxon>
        <taxon>Pseudomonadota</taxon>
        <taxon>Gammaproteobacteria</taxon>
        <taxon>Enterobacterales</taxon>
        <taxon>Gallaecimonadaceae</taxon>
        <taxon>Gallaecimonas</taxon>
    </lineage>
</organism>
<dbReference type="InterPro" id="IPR019734">
    <property type="entry name" value="TPR_rpt"/>
</dbReference>